<dbReference type="InterPro" id="IPR011250">
    <property type="entry name" value="OMP/PagP_B-barrel"/>
</dbReference>
<evidence type="ECO:0008006" key="4">
    <source>
        <dbReference type="Google" id="ProtNLM"/>
    </source>
</evidence>
<sequence length="207" mass="22906">MKKTTQLLSVLAGAAILSASALSAADKFVLLPIFTDPDWKANIELAAVGGTMDFDNGSVKDDYNYGLEFSFDCPVFTLPGDNLLRQQLSLSRYDKDDVTITAIEMNPYYFIHFTRNLVLGVGPGIGAMYTEYPVTTTTGGLFPTTSTDNANDWLFTLQAGAGLKYYMGSFLAGVDIRRTWTTENDFGTTKKYSLDNWRTLLKAGYRF</sequence>
<feature type="chain" id="PRO_5045506927" description="Outer membrane protein beta-barrel domain-containing protein" evidence="1">
    <location>
        <begin position="25"/>
        <end position="207"/>
    </location>
</feature>
<evidence type="ECO:0000256" key="1">
    <source>
        <dbReference type="SAM" id="SignalP"/>
    </source>
</evidence>
<feature type="signal peptide" evidence="1">
    <location>
        <begin position="1"/>
        <end position="24"/>
    </location>
</feature>
<proteinExistence type="predicted"/>
<dbReference type="Gene3D" id="2.40.160.20">
    <property type="match status" value="1"/>
</dbReference>
<dbReference type="RefSeq" id="WP_345972962.1">
    <property type="nucleotide sequence ID" value="NZ_CP147920.1"/>
</dbReference>
<dbReference type="SUPFAM" id="SSF56925">
    <property type="entry name" value="OMPA-like"/>
    <property type="match status" value="1"/>
</dbReference>
<gene>
    <name evidence="2" type="ORF">WCY31_02245</name>
</gene>
<dbReference type="Proteomes" id="UP001447842">
    <property type="component" value="Chromosome"/>
</dbReference>
<keyword evidence="3" id="KW-1185">Reference proteome</keyword>
<evidence type="ECO:0000313" key="3">
    <source>
        <dbReference type="Proteomes" id="UP001447842"/>
    </source>
</evidence>
<accession>A0ABZ3HAJ7</accession>
<dbReference type="EMBL" id="CP147920">
    <property type="protein sequence ID" value="XAU15528.1"/>
    <property type="molecule type" value="Genomic_DNA"/>
</dbReference>
<reference evidence="2 3" key="1">
    <citation type="submission" date="2024-03" db="EMBL/GenBank/DDBJ databases">
        <title>Sulfurimonas sp. HSL3-1.</title>
        <authorList>
            <person name="Wang S."/>
        </authorList>
    </citation>
    <scope>NUCLEOTIDE SEQUENCE [LARGE SCALE GENOMIC DNA]</scope>
    <source>
        <strain evidence="2 3">HSL3-1</strain>
    </source>
</reference>
<keyword evidence="1" id="KW-0732">Signal</keyword>
<protein>
    <recommendedName>
        <fullName evidence="4">Outer membrane protein beta-barrel domain-containing protein</fullName>
    </recommendedName>
</protein>
<organism evidence="2 3">
    <name type="scientific">Sulfurimonas diazotrophicus</name>
    <dbReference type="NCBI Taxonomy" id="3131939"/>
    <lineage>
        <taxon>Bacteria</taxon>
        <taxon>Pseudomonadati</taxon>
        <taxon>Campylobacterota</taxon>
        <taxon>Epsilonproteobacteria</taxon>
        <taxon>Campylobacterales</taxon>
        <taxon>Sulfurimonadaceae</taxon>
        <taxon>Sulfurimonas</taxon>
    </lineage>
</organism>
<evidence type="ECO:0000313" key="2">
    <source>
        <dbReference type="EMBL" id="XAU15528.1"/>
    </source>
</evidence>
<name>A0ABZ3HAJ7_9BACT</name>